<accession>A0A1Q8Q3T5</accession>
<dbReference type="NCBIfam" id="TIGR01598">
    <property type="entry name" value="holin_phiLC3"/>
    <property type="match status" value="1"/>
</dbReference>
<name>A0A1Q8Q3T5_9BACI</name>
<evidence type="ECO:0000313" key="3">
    <source>
        <dbReference type="Proteomes" id="UP000185568"/>
    </source>
</evidence>
<protein>
    <submittedName>
        <fullName evidence="2">Phage holin</fullName>
    </submittedName>
</protein>
<reference evidence="2 3" key="1">
    <citation type="submission" date="2016-12" db="EMBL/GenBank/DDBJ databases">
        <title>Domibacillus antri genome sequencing.</title>
        <authorList>
            <person name="Verma A."/>
            <person name="Krishnamurthi S."/>
        </authorList>
    </citation>
    <scope>NUCLEOTIDE SEQUENCE [LARGE SCALE GENOMIC DNA]</scope>
    <source>
        <strain evidence="2 3">XD80</strain>
    </source>
</reference>
<dbReference type="Pfam" id="PF04531">
    <property type="entry name" value="Phage_holin_1"/>
    <property type="match status" value="1"/>
</dbReference>
<feature type="transmembrane region" description="Helical" evidence="1">
    <location>
        <begin position="37"/>
        <end position="55"/>
    </location>
</feature>
<dbReference type="STRING" id="1714264.BTO30_11685"/>
<feature type="transmembrane region" description="Helical" evidence="1">
    <location>
        <begin position="12"/>
        <end position="31"/>
    </location>
</feature>
<keyword evidence="1" id="KW-1133">Transmembrane helix</keyword>
<organism evidence="2 3">
    <name type="scientific">Domibacillus antri</name>
    <dbReference type="NCBI Taxonomy" id="1714264"/>
    <lineage>
        <taxon>Bacteria</taxon>
        <taxon>Bacillati</taxon>
        <taxon>Bacillota</taxon>
        <taxon>Bacilli</taxon>
        <taxon>Bacillales</taxon>
        <taxon>Bacillaceae</taxon>
        <taxon>Domibacillus</taxon>
    </lineage>
</organism>
<evidence type="ECO:0000313" key="2">
    <source>
        <dbReference type="EMBL" id="OLN21988.1"/>
    </source>
</evidence>
<dbReference type="OrthoDB" id="3176072at2"/>
<proteinExistence type="predicted"/>
<keyword evidence="1" id="KW-0472">Membrane</keyword>
<gene>
    <name evidence="2" type="ORF">BTO30_11685</name>
</gene>
<keyword evidence="1" id="KW-0812">Transmembrane</keyword>
<dbReference type="Proteomes" id="UP000185568">
    <property type="component" value="Unassembled WGS sequence"/>
</dbReference>
<dbReference type="InterPro" id="IPR006485">
    <property type="entry name" value="Phage-like_holin"/>
</dbReference>
<sequence length="80" mass="9161">MQINWKVRVRSLPFWVAIFALVGFILGEYGVYDAGRYQLLVDLILGILITGGIIIDPTTSGVEDSNRVIYYQKPRKDEER</sequence>
<evidence type="ECO:0000256" key="1">
    <source>
        <dbReference type="SAM" id="Phobius"/>
    </source>
</evidence>
<comment type="caution">
    <text evidence="2">The sequence shown here is derived from an EMBL/GenBank/DDBJ whole genome shotgun (WGS) entry which is preliminary data.</text>
</comment>
<dbReference type="AlphaFoldDB" id="A0A1Q8Q3T5"/>
<dbReference type="EMBL" id="MSDU01000026">
    <property type="protein sequence ID" value="OLN21988.1"/>
    <property type="molecule type" value="Genomic_DNA"/>
</dbReference>
<keyword evidence="3" id="KW-1185">Reference proteome</keyword>
<dbReference type="RefSeq" id="WP_075398915.1">
    <property type="nucleotide sequence ID" value="NZ_MSDU01000026.1"/>
</dbReference>